<feature type="domain" description="EcxA zinc-binding" evidence="3">
    <location>
        <begin position="472"/>
        <end position="786"/>
    </location>
</feature>
<dbReference type="RefSeq" id="WP_308992528.1">
    <property type="nucleotide sequence ID" value="NZ_CP155618.1"/>
</dbReference>
<proteinExistence type="predicted"/>
<feature type="chain" id="PRO_5044008803" evidence="2">
    <location>
        <begin position="30"/>
        <end position="864"/>
    </location>
</feature>
<evidence type="ECO:0000259" key="3">
    <source>
        <dbReference type="Pfam" id="PF16313"/>
    </source>
</evidence>
<protein>
    <submittedName>
        <fullName evidence="5">Zinc-dependent metalloprotease</fullName>
    </submittedName>
</protein>
<feature type="signal peptide" evidence="2">
    <location>
        <begin position="1"/>
        <end position="29"/>
    </location>
</feature>
<dbReference type="EMBL" id="CP155618">
    <property type="protein sequence ID" value="XBL13370.1"/>
    <property type="molecule type" value="Genomic_DNA"/>
</dbReference>
<keyword evidence="5" id="KW-0645">Protease</keyword>
<keyword evidence="2" id="KW-0732">Signal</keyword>
<evidence type="ECO:0000259" key="4">
    <source>
        <dbReference type="Pfam" id="PF17148"/>
    </source>
</evidence>
<feature type="domain" description="DUF5117" evidence="4">
    <location>
        <begin position="113"/>
        <end position="307"/>
    </location>
</feature>
<dbReference type="Pfam" id="PF17148">
    <property type="entry name" value="DUF5117"/>
    <property type="match status" value="1"/>
</dbReference>
<sequence length="864" mass="97534">MTQNKSRVTHCMCVALAFFVFLFSQHMEAQNKKNKNKKEQTKETSTPSAKKEKTITELVKSSKKIEGLFPIYQDTITGSLQMIISDNQLDQEFIYFSQISNGVLDAGRMNRGAYMGSKVFKIEKYFDKIEFVIQNTSFYFDPKNPLSKSKDANISNGTIASITIAAQDKSKGLFLIKADDLFLGETLAQIKKPSKPGESPTAFKLGGLNKDKTKINSIKNYDENTNLEVEYVYSSPSVLNNGSNALADGRNVSIKVFHSLMSIPDNDYEARYDDPRVGYFTTEVDDKTATNSTPYKDLIHRWHLKKKDPNAAISEPIEPITWWIENSTPLEWRETITNGVLQWNIAFEKAGFKNAIVVKVQPDDATWDAGDLNYNVLRWTSSPKPPFGGYGPSFVNPKTGQILGADIMLEFAHFTNRVFYDKIYSLASLDTPFETPEDNESTYAYCSLGHQLQEDIMFASAAATAYAHSDYEMERIKKESMMALIMHEVGHTLGLNHNMKASQLFSPEQLNDAAFIEGKCLTASVMDYAALNVTKDRSKQGQYDDVTVGPYDVWAIQLGYKPFASESEHQALLNESTKPEHIFGNDADDMRSPGKAIDPRVMTSDQSNDQITWSIDRIELSNNLMKTVKNKFIKSGESYQELRRVYYLLSGQKATSANIISRFIGGVYIDRAMADQIGETQPYTPVSLKDQKRAMSALSKYVFAPDAFDAPNDLYNYLAMQRRGFNFRTPEDPKIHNQVLTYQKNVLNHILHYHTLQRISDSELYGNEYKLSAFMTDLNHAIFKADIYGNVNSFRQNLQLEYTGMLIGMLTGKQSSSYSNTSKSMALYNLKNIRTMASASGDIASTAHKQHLRTLIDNALKEIK</sequence>
<dbReference type="InterPro" id="IPR024079">
    <property type="entry name" value="MetalloPept_cat_dom_sf"/>
</dbReference>
<organism evidence="5 6">
    <name type="scientific">Mariniflexile litorale</name>
    <dbReference type="NCBI Taxonomy" id="3045158"/>
    <lineage>
        <taxon>Bacteria</taxon>
        <taxon>Pseudomonadati</taxon>
        <taxon>Bacteroidota</taxon>
        <taxon>Flavobacteriia</taxon>
        <taxon>Flavobacteriales</taxon>
        <taxon>Flavobacteriaceae</taxon>
        <taxon>Mariniflexile</taxon>
    </lineage>
</organism>
<reference evidence="5" key="1">
    <citation type="submission" date="2024-04" db="EMBL/GenBank/DDBJ databases">
        <title>Mariniflexile litorale, isolated from the shallow sediments of the Sea of Japan.</title>
        <authorList>
            <person name="Romanenko L."/>
            <person name="Isaeva M."/>
        </authorList>
    </citation>
    <scope>NUCLEOTIDE SEQUENCE [LARGE SCALE GENOMIC DNA]</scope>
    <source>
        <strain evidence="5">KMM 9835</strain>
    </source>
</reference>
<name>A0AAU7EDG0_9FLAO</name>
<dbReference type="Gene3D" id="3.40.390.10">
    <property type="entry name" value="Collagenase (Catalytic Domain)"/>
    <property type="match status" value="1"/>
</dbReference>
<dbReference type="InterPro" id="IPR033413">
    <property type="entry name" value="DUF5117"/>
</dbReference>
<dbReference type="PANTHER" id="PTHR38478">
    <property type="entry name" value="PEPTIDASE M1A AND M12B"/>
    <property type="match status" value="1"/>
</dbReference>
<dbReference type="GO" id="GO:0008237">
    <property type="term" value="F:metallopeptidase activity"/>
    <property type="evidence" value="ECO:0007669"/>
    <property type="project" value="UniProtKB-KW"/>
</dbReference>
<dbReference type="PANTHER" id="PTHR38478:SF1">
    <property type="entry name" value="ZINC DEPENDENT METALLOPROTEASE DOMAIN LIPOPROTEIN"/>
    <property type="match status" value="1"/>
</dbReference>
<dbReference type="InterPro" id="IPR034032">
    <property type="entry name" value="Zn_MMP-like_bac"/>
</dbReference>
<accession>A0AAU7EDG0</accession>
<keyword evidence="5" id="KW-0378">Hydrolase</keyword>
<evidence type="ECO:0000313" key="5">
    <source>
        <dbReference type="EMBL" id="XBL13370.1"/>
    </source>
</evidence>
<dbReference type="SUPFAM" id="SSF55486">
    <property type="entry name" value="Metalloproteases ('zincins'), catalytic domain"/>
    <property type="match status" value="1"/>
</dbReference>
<dbReference type="InterPro" id="IPR032534">
    <property type="entry name" value="EcxA_zinc-bd"/>
</dbReference>
<evidence type="ECO:0000256" key="2">
    <source>
        <dbReference type="SAM" id="SignalP"/>
    </source>
</evidence>
<feature type="region of interest" description="Disordered" evidence="1">
    <location>
        <begin position="32"/>
        <end position="53"/>
    </location>
</feature>
<dbReference type="AlphaFoldDB" id="A0AAU7EDG0"/>
<gene>
    <name evidence="5" type="ORF">QLS71_013700</name>
</gene>
<evidence type="ECO:0000256" key="1">
    <source>
        <dbReference type="SAM" id="MobiDB-lite"/>
    </source>
</evidence>
<dbReference type="CDD" id="cd04276">
    <property type="entry name" value="ZnMc_MMP_like_2"/>
    <property type="match status" value="1"/>
</dbReference>
<keyword evidence="6" id="KW-1185">Reference proteome</keyword>
<keyword evidence="5" id="KW-0482">Metalloprotease</keyword>
<evidence type="ECO:0000313" key="6">
    <source>
        <dbReference type="Proteomes" id="UP001224325"/>
    </source>
</evidence>
<dbReference type="Proteomes" id="UP001224325">
    <property type="component" value="Chromosome"/>
</dbReference>
<dbReference type="Pfam" id="PF16313">
    <property type="entry name" value="DUF4953"/>
    <property type="match status" value="1"/>
</dbReference>
<dbReference type="KEGG" id="mlil:QLS71_013700"/>